<gene>
    <name evidence="3" type="ORF">V22_19300</name>
</gene>
<evidence type="ECO:0000313" key="3">
    <source>
        <dbReference type="EMBL" id="QDT64689.1"/>
    </source>
</evidence>
<dbReference type="Pfam" id="PF03629">
    <property type="entry name" value="SASA"/>
    <property type="match status" value="1"/>
</dbReference>
<accession>A0A517T8K5</accession>
<protein>
    <recommendedName>
        <fullName evidence="2">Sialate O-acetylesterase domain-containing protein</fullName>
    </recommendedName>
</protein>
<dbReference type="SUPFAM" id="SSF52266">
    <property type="entry name" value="SGNH hydrolase"/>
    <property type="match status" value="1"/>
</dbReference>
<dbReference type="Proteomes" id="UP000319976">
    <property type="component" value="Chromosome"/>
</dbReference>
<keyword evidence="1" id="KW-0378">Hydrolase</keyword>
<organism evidence="3 4">
    <name type="scientific">Calycomorphotria hydatis</name>
    <dbReference type="NCBI Taxonomy" id="2528027"/>
    <lineage>
        <taxon>Bacteria</taxon>
        <taxon>Pseudomonadati</taxon>
        <taxon>Planctomycetota</taxon>
        <taxon>Planctomycetia</taxon>
        <taxon>Planctomycetales</taxon>
        <taxon>Planctomycetaceae</taxon>
        <taxon>Calycomorphotria</taxon>
    </lineage>
</organism>
<evidence type="ECO:0000259" key="2">
    <source>
        <dbReference type="Pfam" id="PF03629"/>
    </source>
</evidence>
<proteinExistence type="predicted"/>
<dbReference type="KEGG" id="chya:V22_19300"/>
<feature type="domain" description="Sialate O-acetylesterase" evidence="2">
    <location>
        <begin position="359"/>
        <end position="450"/>
    </location>
</feature>
<dbReference type="InterPro" id="IPR036514">
    <property type="entry name" value="SGNH_hydro_sf"/>
</dbReference>
<name>A0A517T8K5_9PLAN</name>
<dbReference type="OrthoDB" id="9795554at2"/>
<evidence type="ECO:0000313" key="4">
    <source>
        <dbReference type="Proteomes" id="UP000319976"/>
    </source>
</evidence>
<dbReference type="PANTHER" id="PTHR22901:SF0">
    <property type="entry name" value="SIALATE O-ACETYLESTERASE"/>
    <property type="match status" value="1"/>
</dbReference>
<dbReference type="PANTHER" id="PTHR22901">
    <property type="entry name" value="SIALATE O-ACETYLESTERASE"/>
    <property type="match status" value="1"/>
</dbReference>
<dbReference type="Gene3D" id="3.40.50.1110">
    <property type="entry name" value="SGNH hydrolase"/>
    <property type="match status" value="1"/>
</dbReference>
<dbReference type="EMBL" id="CP036316">
    <property type="protein sequence ID" value="QDT64689.1"/>
    <property type="molecule type" value="Genomic_DNA"/>
</dbReference>
<dbReference type="GO" id="GO:0001681">
    <property type="term" value="F:sialate O-acetylesterase activity"/>
    <property type="evidence" value="ECO:0007669"/>
    <property type="project" value="InterPro"/>
</dbReference>
<dbReference type="InterPro" id="IPR005181">
    <property type="entry name" value="SASA"/>
</dbReference>
<keyword evidence="4" id="KW-1185">Reference proteome</keyword>
<dbReference type="InterPro" id="IPR039329">
    <property type="entry name" value="SIAE"/>
</dbReference>
<reference evidence="3 4" key="1">
    <citation type="submission" date="2019-02" db="EMBL/GenBank/DDBJ databases">
        <title>Deep-cultivation of Planctomycetes and their phenomic and genomic characterization uncovers novel biology.</title>
        <authorList>
            <person name="Wiegand S."/>
            <person name="Jogler M."/>
            <person name="Boedeker C."/>
            <person name="Pinto D."/>
            <person name="Vollmers J."/>
            <person name="Rivas-Marin E."/>
            <person name="Kohn T."/>
            <person name="Peeters S.H."/>
            <person name="Heuer A."/>
            <person name="Rast P."/>
            <person name="Oberbeckmann S."/>
            <person name="Bunk B."/>
            <person name="Jeske O."/>
            <person name="Meyerdierks A."/>
            <person name="Storesund J.E."/>
            <person name="Kallscheuer N."/>
            <person name="Luecker S."/>
            <person name="Lage O.M."/>
            <person name="Pohl T."/>
            <person name="Merkel B.J."/>
            <person name="Hornburger P."/>
            <person name="Mueller R.-W."/>
            <person name="Bruemmer F."/>
            <person name="Labrenz M."/>
            <person name="Spormann A.M."/>
            <person name="Op den Camp H."/>
            <person name="Overmann J."/>
            <person name="Amann R."/>
            <person name="Jetten M.S.M."/>
            <person name="Mascher T."/>
            <person name="Medema M.H."/>
            <person name="Devos D.P."/>
            <person name="Kaster A.-K."/>
            <person name="Ovreas L."/>
            <person name="Rohde M."/>
            <person name="Galperin M.Y."/>
            <person name="Jogler C."/>
        </authorList>
    </citation>
    <scope>NUCLEOTIDE SEQUENCE [LARGE SCALE GENOMIC DNA]</scope>
    <source>
        <strain evidence="3 4">V22</strain>
    </source>
</reference>
<dbReference type="GO" id="GO:0005975">
    <property type="term" value="P:carbohydrate metabolic process"/>
    <property type="evidence" value="ECO:0007669"/>
    <property type="project" value="TreeGrafter"/>
</dbReference>
<sequence length="593" mass="65702">MGPTQFILTYKVTNSLNAEYMKSTIITSLLLQLSILISACNYSLADDSVRLRMPAIFGDHMVLQQGQDLPVWGWAKPGAKVAVEINGQQGETVTNNQGRWKVSLAPLKTVSEPTRLVITSGADNIQFDDVLIGEVWLCSGQSNMGLGIGKADGGPETVDRATDTRLRLFRVKQHPAYSSRNDVEGEWIVGTPENVLPKINGRIRSGGFSAVGYFFGRHLQDQLDCPVGLIGSYVGGTPVEAWTSEDALEASLDVLGRRSQTSRRLHSFRQARQQLPEAMQQHAQKLLQWEEELAARNEAHRVALEQFKLASQLARESNLPLPQRPLIGKVSRRPLEPDRYPSHCSVLFEGMIKPLIPYGIKGAIWYQGEANAYPNLATEYRTTFPVMITDWRERWGQGDFPFLFVQLPNYETSKDNWSTLRDSQRHALETPNTGMAVTIDVGDPHDLHPTNKKPIADRLALEARRIVYGENLVSRGPMIQSCEMTNEGNVRLTFDDLGDGLMTGKITEGYLASESTTPLGGFEVAGKDGIYFPAEAHIEGETVVLHPKSGNMTVQSVRYAWAPNPQPQANLYNRNGLPASPFEVSVSTNTNNS</sequence>
<dbReference type="AlphaFoldDB" id="A0A517T8K5"/>
<evidence type="ECO:0000256" key="1">
    <source>
        <dbReference type="ARBA" id="ARBA00022801"/>
    </source>
</evidence>